<dbReference type="RefSeq" id="WP_088093917.1">
    <property type="nucleotide sequence ID" value="NZ_JARHXM010000157.1"/>
</dbReference>
<keyword evidence="1" id="KW-1133">Transmembrane helix</keyword>
<dbReference type="EMBL" id="MWPX01000007">
    <property type="protein sequence ID" value="OUM49194.1"/>
    <property type="molecule type" value="Genomic_DNA"/>
</dbReference>
<name>A0A1Y3MH98_9BACI</name>
<sequence>MGIRFIKISSIYFVIGVCMGLFMSISANYKLTAVHVHVLLLGWTSMMLAGILYYIFKEAGASKLGKWHFWLLHIGLPIMMIALALEIYGYHAAIPFVAGGSILVVLAIIIFTINILVQIKENNK</sequence>
<evidence type="ECO:0000313" key="3">
    <source>
        <dbReference type="Proteomes" id="UP000195321"/>
    </source>
</evidence>
<protein>
    <submittedName>
        <fullName evidence="2">Cytochrome-c oxidase</fullName>
    </submittedName>
</protein>
<keyword evidence="1" id="KW-0472">Membrane</keyword>
<dbReference type="Gene3D" id="1.20.210.10">
    <property type="entry name" value="Cytochrome c oxidase-like, subunit I domain"/>
    <property type="match status" value="1"/>
</dbReference>
<accession>A0A1Y3MH98</accession>
<gene>
    <name evidence="2" type="ORF">BW425_08810</name>
</gene>
<feature type="transmembrane region" description="Helical" evidence="1">
    <location>
        <begin position="35"/>
        <end position="56"/>
    </location>
</feature>
<feature type="transmembrane region" description="Helical" evidence="1">
    <location>
        <begin position="68"/>
        <end position="90"/>
    </location>
</feature>
<evidence type="ECO:0000256" key="1">
    <source>
        <dbReference type="SAM" id="Phobius"/>
    </source>
</evidence>
<comment type="caution">
    <text evidence="2">The sequence shown here is derived from an EMBL/GenBank/DDBJ whole genome shotgun (WGS) entry which is preliminary data.</text>
</comment>
<evidence type="ECO:0000313" key="2">
    <source>
        <dbReference type="EMBL" id="OUM49194.1"/>
    </source>
</evidence>
<dbReference type="InterPro" id="IPR036927">
    <property type="entry name" value="Cyt_c_oxase-like_su1_sf"/>
</dbReference>
<feature type="transmembrane region" description="Helical" evidence="1">
    <location>
        <begin position="96"/>
        <end position="117"/>
    </location>
</feature>
<dbReference type="SUPFAM" id="SSF81442">
    <property type="entry name" value="Cytochrome c oxidase subunit I-like"/>
    <property type="match status" value="1"/>
</dbReference>
<reference evidence="2 3" key="1">
    <citation type="submission" date="2017-02" db="EMBL/GenBank/DDBJ databases">
        <title>Bacillus pseudomycoides isolate FSL K6-0042.</title>
        <authorList>
            <person name="Kovac J."/>
        </authorList>
    </citation>
    <scope>NUCLEOTIDE SEQUENCE [LARGE SCALE GENOMIC DNA]</scope>
    <source>
        <strain evidence="2 3">FSL K6-0042</strain>
    </source>
</reference>
<keyword evidence="1" id="KW-0812">Transmembrane</keyword>
<dbReference type="AlphaFoldDB" id="A0A1Y3MH98"/>
<organism evidence="2 3">
    <name type="scientific">Bacillus pseudomycoides</name>
    <dbReference type="NCBI Taxonomy" id="64104"/>
    <lineage>
        <taxon>Bacteria</taxon>
        <taxon>Bacillati</taxon>
        <taxon>Bacillota</taxon>
        <taxon>Bacilli</taxon>
        <taxon>Bacillales</taxon>
        <taxon>Bacillaceae</taxon>
        <taxon>Bacillus</taxon>
        <taxon>Bacillus cereus group</taxon>
    </lineage>
</organism>
<proteinExistence type="predicted"/>
<dbReference type="Proteomes" id="UP000195321">
    <property type="component" value="Unassembled WGS sequence"/>
</dbReference>
<feature type="transmembrane region" description="Helical" evidence="1">
    <location>
        <begin position="12"/>
        <end position="29"/>
    </location>
</feature>